<dbReference type="SUPFAM" id="SSF100934">
    <property type="entry name" value="Heat shock protein 70kD (HSP70), C-terminal subdomain"/>
    <property type="match status" value="1"/>
</dbReference>
<keyword evidence="5 8" id="KW-0067">ATP-binding</keyword>
<evidence type="ECO:0000256" key="10">
    <source>
        <dbReference type="SAM" id="MobiDB-lite"/>
    </source>
</evidence>
<dbReference type="STRING" id="565045.NOR51B_2795"/>
<dbReference type="HOGENOM" id="CLU_005965_2_1_6"/>
<proteinExistence type="evidence at transcript level"/>
<organism evidence="11 12">
    <name type="scientific">Luminiphilus syltensis NOR5-1B</name>
    <dbReference type="NCBI Taxonomy" id="565045"/>
    <lineage>
        <taxon>Bacteria</taxon>
        <taxon>Pseudomonadati</taxon>
        <taxon>Pseudomonadota</taxon>
        <taxon>Gammaproteobacteria</taxon>
        <taxon>Cellvibrionales</taxon>
        <taxon>Halieaceae</taxon>
        <taxon>Luminiphilus</taxon>
    </lineage>
</organism>
<dbReference type="PROSITE" id="PS01036">
    <property type="entry name" value="HSP70_3"/>
    <property type="match status" value="1"/>
</dbReference>
<protein>
    <recommendedName>
        <fullName evidence="2 8">Chaperone protein DnaK</fullName>
    </recommendedName>
    <alternativeName>
        <fullName evidence="8">HSP70</fullName>
    </alternativeName>
    <alternativeName>
        <fullName evidence="8">Heat shock 70 kDa protein</fullName>
    </alternativeName>
    <alternativeName>
        <fullName evidence="8">Heat shock protein 70</fullName>
    </alternativeName>
</protein>
<dbReference type="SUPFAM" id="SSF53067">
    <property type="entry name" value="Actin-like ATPase domain"/>
    <property type="match status" value="2"/>
</dbReference>
<comment type="similarity">
    <text evidence="1 8 9">Belongs to the heat shock protein 70 family.</text>
</comment>
<dbReference type="GO" id="GO:0051082">
    <property type="term" value="F:unfolded protein binding"/>
    <property type="evidence" value="ECO:0007669"/>
    <property type="project" value="InterPro"/>
</dbReference>
<dbReference type="PROSITE" id="PS00329">
    <property type="entry name" value="HSP70_2"/>
    <property type="match status" value="1"/>
</dbReference>
<dbReference type="FunFam" id="3.90.640.10:FF:000003">
    <property type="entry name" value="Molecular chaperone DnaK"/>
    <property type="match status" value="1"/>
</dbReference>
<dbReference type="InterPro" id="IPR029047">
    <property type="entry name" value="HSP70_peptide-bd_sf"/>
</dbReference>
<dbReference type="OrthoDB" id="9766019at2"/>
<dbReference type="Gene3D" id="3.90.640.10">
    <property type="entry name" value="Actin, Chain A, domain 4"/>
    <property type="match status" value="1"/>
</dbReference>
<dbReference type="GO" id="GO:0140662">
    <property type="term" value="F:ATP-dependent protein folding chaperone"/>
    <property type="evidence" value="ECO:0007669"/>
    <property type="project" value="InterPro"/>
</dbReference>
<evidence type="ECO:0000256" key="1">
    <source>
        <dbReference type="ARBA" id="ARBA00007381"/>
    </source>
</evidence>
<dbReference type="NCBIfam" id="NF001413">
    <property type="entry name" value="PRK00290.1"/>
    <property type="match status" value="1"/>
</dbReference>
<dbReference type="RefSeq" id="WP_009021584.1">
    <property type="nucleotide sequence ID" value="NZ_DS999411.1"/>
</dbReference>
<evidence type="ECO:0000256" key="3">
    <source>
        <dbReference type="ARBA" id="ARBA00022553"/>
    </source>
</evidence>
<gene>
    <name evidence="8 11" type="primary">dnaK</name>
    <name evidence="11" type="ORF">NOR51B_2795</name>
</gene>
<evidence type="ECO:0000313" key="11">
    <source>
        <dbReference type="EMBL" id="EED36842.1"/>
    </source>
</evidence>
<keyword evidence="12" id="KW-1185">Reference proteome</keyword>
<dbReference type="Gene3D" id="1.20.1270.10">
    <property type="match status" value="1"/>
</dbReference>
<dbReference type="HAMAP" id="MF_00332">
    <property type="entry name" value="DnaK"/>
    <property type="match status" value="1"/>
</dbReference>
<dbReference type="InterPro" id="IPR043129">
    <property type="entry name" value="ATPase_NBD"/>
</dbReference>
<feature type="compositionally biased region" description="Acidic residues" evidence="10">
    <location>
        <begin position="625"/>
        <end position="645"/>
    </location>
</feature>
<dbReference type="NCBIfam" id="TIGR02350">
    <property type="entry name" value="prok_dnaK"/>
    <property type="match status" value="1"/>
</dbReference>
<keyword evidence="7 8" id="KW-0143">Chaperone</keyword>
<dbReference type="InterPro" id="IPR018181">
    <property type="entry name" value="Heat_shock_70_CS"/>
</dbReference>
<evidence type="ECO:0000256" key="6">
    <source>
        <dbReference type="ARBA" id="ARBA00023016"/>
    </source>
</evidence>
<evidence type="ECO:0000256" key="4">
    <source>
        <dbReference type="ARBA" id="ARBA00022741"/>
    </source>
</evidence>
<dbReference type="PANTHER" id="PTHR19375">
    <property type="entry name" value="HEAT SHOCK PROTEIN 70KDA"/>
    <property type="match status" value="1"/>
</dbReference>
<sequence length="645" mass="68823">MGKIIGIDLGTTNSCVSVLDGGKPRVIENSEGGRTTPSIVAYTDDGEILVGQSAKRQAVTNPENTLFAVKRLIGRRFEDDVVQKDISMVPYKIIKADNGDAWVKVKDNAMSPPQVSAEVLRKMKKTAEEFLGETVTEAVITVPAYFNDSQRQATKDAGKIAGLEVKRIINEPTAAALAYGMDKARGDHTVAVYDLGGGTFDISIIEIAEVDGEHQFEVLATNGDTFLGGEDFDLRLIEYLAEEFKKENSIDLHNDPLALQRLKEAAEKAKIELSSSQQTEVNLPYITADATGPKHLVVKLSRSKLESLVGELVKRSLEPVKTALKDSGLSPSEIDDVILVGGQTRMPMVQKTVADYFGKEPRKDVNPDEAVAMGASIQGAVLAGDVKDVLLLDVTPLTLGIETMGGVATPLIEKNTTIPTKKSQVFSTAEDNQTAVTIHVVQGERKQASENKSLGRFDLADLPPAPRGVPQVEVTFDLDANGILNVSAQDKATGKEQSIRITASGGLSEEEIEKMVSDAEANAEADKKFEALIVARNAAEGMAHAARNTLQEAGEHATDDERQAIEAAIAEVDEAVKGEDTEAMEAATGKLTEATGAVAQKMYAAQQASGEGAQAGAGADAGSSENDDSDVVDAEFEEVKDDEKK</sequence>
<dbReference type="InterPro" id="IPR013126">
    <property type="entry name" value="Hsp_70_fam"/>
</dbReference>
<keyword evidence="4 8" id="KW-0547">Nucleotide-binding</keyword>
<evidence type="ECO:0000256" key="9">
    <source>
        <dbReference type="RuleBase" id="RU003322"/>
    </source>
</evidence>
<evidence type="ECO:0000256" key="2">
    <source>
        <dbReference type="ARBA" id="ARBA00014415"/>
    </source>
</evidence>
<dbReference type="PROSITE" id="PS00297">
    <property type="entry name" value="HSP70_1"/>
    <property type="match status" value="1"/>
</dbReference>
<dbReference type="NCBIfam" id="NF003520">
    <property type="entry name" value="PRK05183.1"/>
    <property type="match status" value="1"/>
</dbReference>
<dbReference type="InterPro" id="IPR029048">
    <property type="entry name" value="HSP70_C_sf"/>
</dbReference>
<dbReference type="FunFam" id="3.30.30.30:FF:000003">
    <property type="entry name" value="Heat shock protein 9"/>
    <property type="match status" value="1"/>
</dbReference>
<evidence type="ECO:0000256" key="5">
    <source>
        <dbReference type="ARBA" id="ARBA00022840"/>
    </source>
</evidence>
<dbReference type="CDD" id="cd10234">
    <property type="entry name" value="ASKHA_NBD_HSP70_DnaK-like"/>
    <property type="match status" value="1"/>
</dbReference>
<dbReference type="EMBL" id="DS999411">
    <property type="protein sequence ID" value="EED36842.1"/>
    <property type="molecule type" value="Genomic_DNA"/>
</dbReference>
<dbReference type="FunFam" id="3.30.420.40:FF:000004">
    <property type="entry name" value="Molecular chaperone DnaK"/>
    <property type="match status" value="1"/>
</dbReference>
<evidence type="ECO:0000256" key="8">
    <source>
        <dbReference type="HAMAP-Rule" id="MF_00332"/>
    </source>
</evidence>
<dbReference type="SUPFAM" id="SSF100920">
    <property type="entry name" value="Heat shock protein 70kD (HSP70), peptide-binding domain"/>
    <property type="match status" value="1"/>
</dbReference>
<name>B8KWU6_9GAMM</name>
<dbReference type="Proteomes" id="UP000004699">
    <property type="component" value="Unassembled WGS sequence"/>
</dbReference>
<feature type="compositionally biased region" description="Low complexity" evidence="10">
    <location>
        <begin position="605"/>
        <end position="624"/>
    </location>
</feature>
<feature type="modified residue" description="Phosphothreonine; by autocatalysis" evidence="8">
    <location>
        <position position="199"/>
    </location>
</feature>
<dbReference type="InterPro" id="IPR012725">
    <property type="entry name" value="Chaperone_DnaK"/>
</dbReference>
<dbReference type="GO" id="GO:0005524">
    <property type="term" value="F:ATP binding"/>
    <property type="evidence" value="ECO:0007669"/>
    <property type="project" value="UniProtKB-UniRule"/>
</dbReference>
<dbReference type="AlphaFoldDB" id="B8KWU6"/>
<dbReference type="Gene3D" id="3.30.420.40">
    <property type="match status" value="2"/>
</dbReference>
<evidence type="ECO:0000256" key="7">
    <source>
        <dbReference type="ARBA" id="ARBA00023186"/>
    </source>
</evidence>
<feature type="region of interest" description="Disordered" evidence="10">
    <location>
        <begin position="605"/>
        <end position="645"/>
    </location>
</feature>
<keyword evidence="3 8" id="KW-0597">Phosphoprotein</keyword>
<dbReference type="Gene3D" id="2.60.34.10">
    <property type="entry name" value="Substrate Binding Domain Of DNAk, Chain A, domain 1"/>
    <property type="match status" value="1"/>
</dbReference>
<evidence type="ECO:0000313" key="12">
    <source>
        <dbReference type="Proteomes" id="UP000004699"/>
    </source>
</evidence>
<reference evidence="12" key="1">
    <citation type="journal article" date="2013" name="BMC Microbiol.">
        <title>Taxonomy and evolution of bacteriochlorophyll a-containing members of the OM60/NOR5 clade of marine gammaproteobacteria: description of Luminiphilus syltensis gen. nov., sp. nov., reclassification of Haliea rubra as Pseudohaliea rubra gen. nov., comb. nov., and emendation of Chromatocurvus halotolerans.</title>
        <authorList>
            <person name="Spring S."/>
            <person name="Riedel T."/>
            <person name="Sproer C."/>
            <person name="Yan S."/>
            <person name="Harder J."/>
            <person name="Fuchs B.M."/>
        </authorList>
    </citation>
    <scope>NUCLEOTIDE SEQUENCE [LARGE SCALE GENOMIC DNA]</scope>
    <source>
        <strain evidence="12">NOR51-B</strain>
    </source>
</reference>
<dbReference type="eggNOG" id="COG0443">
    <property type="taxonomic scope" value="Bacteria"/>
</dbReference>
<comment type="function">
    <text evidence="8">Acts as a chaperone.</text>
</comment>
<keyword evidence="6 8" id="KW-0346">Stress response</keyword>
<comment type="induction">
    <text evidence="8">By stress conditions e.g. heat shock.</text>
</comment>
<dbReference type="Pfam" id="PF00012">
    <property type="entry name" value="HSP70"/>
    <property type="match status" value="1"/>
</dbReference>
<accession>B8KWU6</accession>
<dbReference type="FunFam" id="2.60.34.10:FF:000014">
    <property type="entry name" value="Chaperone protein DnaK HSP70"/>
    <property type="match status" value="1"/>
</dbReference>
<dbReference type="PRINTS" id="PR00301">
    <property type="entry name" value="HEATSHOCK70"/>
</dbReference>
<dbReference type="FunFam" id="1.20.1270.10:FF:000001">
    <property type="entry name" value="Molecular chaperone DnaK"/>
    <property type="match status" value="1"/>
</dbReference>